<evidence type="ECO:0000256" key="1">
    <source>
        <dbReference type="ARBA" id="ARBA00022729"/>
    </source>
</evidence>
<dbReference type="PANTHER" id="PTHR30570">
    <property type="entry name" value="PERIPLASMIC PHOSPHATE BINDING COMPONENT OF PHOSPHATE ABC TRANSPORTER"/>
    <property type="match status" value="1"/>
</dbReference>
<feature type="domain" description="PBP" evidence="2">
    <location>
        <begin position="30"/>
        <end position="206"/>
    </location>
</feature>
<accession>A0A1H3QC73</accession>
<proteinExistence type="predicted"/>
<sequence>MTLSSKSFFSLIVILLVGHAGWPTCIHAAAQKLLLTGSSTMAPLMSEIGRRFESIHPGVRVEVQTGGSSRGLHDTRRKIADIGLVSRALKPEERDLLAHTIALDGIGIVLHASNPLTALIQEQIVAIYQGKITNWKTIGGQSARITVVNKAEGRSTLELFLEYFRLKNSAIKPHAIIGDNQQGIKIIAGNRHAIGYLSIGARQQNLWATSGSGSAPSA</sequence>
<reference evidence="3 4" key="1">
    <citation type="submission" date="2016-10" db="EMBL/GenBank/DDBJ databases">
        <authorList>
            <person name="de Groot N.N."/>
        </authorList>
    </citation>
    <scope>NUCLEOTIDE SEQUENCE [LARGE SCALE GENOMIC DNA]</scope>
    <source>
        <strain evidence="3 4">Nm1</strain>
    </source>
</reference>
<evidence type="ECO:0000313" key="4">
    <source>
        <dbReference type="Proteomes" id="UP000198640"/>
    </source>
</evidence>
<dbReference type="SUPFAM" id="SSF53850">
    <property type="entry name" value="Periplasmic binding protein-like II"/>
    <property type="match status" value="1"/>
</dbReference>
<dbReference type="EMBL" id="FNOY01000150">
    <property type="protein sequence ID" value="SDZ11132.1"/>
    <property type="molecule type" value="Genomic_DNA"/>
</dbReference>
<dbReference type="InterPro" id="IPR024370">
    <property type="entry name" value="PBP_domain"/>
</dbReference>
<dbReference type="OrthoDB" id="4008270at2"/>
<keyword evidence="1" id="KW-0732">Signal</keyword>
<keyword evidence="4" id="KW-1185">Reference proteome</keyword>
<evidence type="ECO:0000259" key="2">
    <source>
        <dbReference type="Pfam" id="PF12849"/>
    </source>
</evidence>
<dbReference type="CDD" id="cd13653">
    <property type="entry name" value="PBP2_phosphate_like_1"/>
    <property type="match status" value="1"/>
</dbReference>
<dbReference type="Proteomes" id="UP000198640">
    <property type="component" value="Unassembled WGS sequence"/>
</dbReference>
<protein>
    <submittedName>
        <fullName evidence="3">Phosphate transport system substrate-binding protein</fullName>
    </submittedName>
</protein>
<evidence type="ECO:0000313" key="3">
    <source>
        <dbReference type="EMBL" id="SDZ11132.1"/>
    </source>
</evidence>
<gene>
    <name evidence="3" type="ORF">SAMN05421881_11502</name>
</gene>
<dbReference type="Pfam" id="PF12849">
    <property type="entry name" value="PBP_like_2"/>
    <property type="match status" value="1"/>
</dbReference>
<name>A0A1H3QC73_9PROT</name>
<organism evidence="3 4">
    <name type="scientific">Nitrosomonas halophila</name>
    <dbReference type="NCBI Taxonomy" id="44576"/>
    <lineage>
        <taxon>Bacteria</taxon>
        <taxon>Pseudomonadati</taxon>
        <taxon>Pseudomonadota</taxon>
        <taxon>Betaproteobacteria</taxon>
        <taxon>Nitrosomonadales</taxon>
        <taxon>Nitrosomonadaceae</taxon>
        <taxon>Nitrosomonas</taxon>
    </lineage>
</organism>
<dbReference type="STRING" id="44576.SAMN05421881_11502"/>
<dbReference type="InterPro" id="IPR050811">
    <property type="entry name" value="Phosphate_ABC_transporter"/>
</dbReference>
<dbReference type="RefSeq" id="WP_090415962.1">
    <property type="nucleotide sequence ID" value="NZ_FNOY01000150.1"/>
</dbReference>
<dbReference type="Gene3D" id="3.40.190.10">
    <property type="entry name" value="Periplasmic binding protein-like II"/>
    <property type="match status" value="2"/>
</dbReference>
<dbReference type="PANTHER" id="PTHR30570:SF1">
    <property type="entry name" value="PHOSPHATE-BINDING PROTEIN PSTS"/>
    <property type="match status" value="1"/>
</dbReference>
<dbReference type="AlphaFoldDB" id="A0A1H3QC73"/>